<dbReference type="InterPro" id="IPR001623">
    <property type="entry name" value="DnaJ_domain"/>
</dbReference>
<dbReference type="Gene3D" id="1.10.287.110">
    <property type="entry name" value="DnaJ domain"/>
    <property type="match status" value="1"/>
</dbReference>
<dbReference type="AlphaFoldDB" id="G0US41"/>
<sequence length="239" mass="27196">MFGSSRWWCCMSVGRACQIMDFTAPPVDRAVLKRRYVELVKKCHPDNNGPESSAEAMINLTKACKTLQRLLDNQNTGMPHNISRNHAADLSSNGRTHREEVEEVAASFVAPGTPLSMAGWDLPWQRCRTTTQAQRLEKEDQKLCNGAGSLMEYVTLARAQDRRRKSHAESVASHLKSSEGSHGFNSQHFEQMFGIFGYDQRVAFRRRSLMRLVCSYYHKRLLRAWSRGKSALRYIVTGI</sequence>
<accession>G0US41</accession>
<gene>
    <name evidence="2" type="ORF">TCIL3000_8_4240</name>
</gene>
<dbReference type="CDD" id="cd06257">
    <property type="entry name" value="DnaJ"/>
    <property type="match status" value="1"/>
</dbReference>
<dbReference type="InterPro" id="IPR036869">
    <property type="entry name" value="J_dom_sf"/>
</dbReference>
<feature type="compositionally biased region" description="Polar residues" evidence="1">
    <location>
        <begin position="76"/>
        <end position="94"/>
    </location>
</feature>
<dbReference type="EMBL" id="HE575321">
    <property type="protein sequence ID" value="CCC92203.1"/>
    <property type="molecule type" value="Genomic_DNA"/>
</dbReference>
<proteinExistence type="predicted"/>
<evidence type="ECO:0000256" key="1">
    <source>
        <dbReference type="SAM" id="MobiDB-lite"/>
    </source>
</evidence>
<reference evidence="2" key="1">
    <citation type="journal article" date="2012" name="Proc. Natl. Acad. Sci. U.S.A.">
        <title>Antigenic diversity is generated by distinct evolutionary mechanisms in African trypanosome species.</title>
        <authorList>
            <person name="Jackson A.P."/>
            <person name="Berry A."/>
            <person name="Aslett M."/>
            <person name="Allison H.C."/>
            <person name="Burton P."/>
            <person name="Vavrova-Anderson J."/>
            <person name="Brown R."/>
            <person name="Browne H."/>
            <person name="Corton N."/>
            <person name="Hauser H."/>
            <person name="Gamble J."/>
            <person name="Gilderthorp R."/>
            <person name="Marcello L."/>
            <person name="McQuillan J."/>
            <person name="Otto T.D."/>
            <person name="Quail M.A."/>
            <person name="Sanders M.J."/>
            <person name="van Tonder A."/>
            <person name="Ginger M.L."/>
            <person name="Field M.C."/>
            <person name="Barry J.D."/>
            <person name="Hertz-Fowler C."/>
            <person name="Berriman M."/>
        </authorList>
    </citation>
    <scope>NUCLEOTIDE SEQUENCE</scope>
    <source>
        <strain evidence="2">IL3000</strain>
    </source>
</reference>
<feature type="region of interest" description="Disordered" evidence="1">
    <location>
        <begin position="76"/>
        <end position="96"/>
    </location>
</feature>
<organism evidence="2">
    <name type="scientific">Trypanosoma congolense (strain IL3000)</name>
    <dbReference type="NCBI Taxonomy" id="1068625"/>
    <lineage>
        <taxon>Eukaryota</taxon>
        <taxon>Discoba</taxon>
        <taxon>Euglenozoa</taxon>
        <taxon>Kinetoplastea</taxon>
        <taxon>Metakinetoplastina</taxon>
        <taxon>Trypanosomatida</taxon>
        <taxon>Trypanosomatidae</taxon>
        <taxon>Trypanosoma</taxon>
        <taxon>Nannomonas</taxon>
    </lineage>
</organism>
<evidence type="ECO:0000313" key="2">
    <source>
        <dbReference type="EMBL" id="CCC92203.1"/>
    </source>
</evidence>
<protein>
    <submittedName>
        <fullName evidence="2">Putative chaperone protein DNAj</fullName>
    </submittedName>
</protein>
<dbReference type="SUPFAM" id="SSF46565">
    <property type="entry name" value="Chaperone J-domain"/>
    <property type="match status" value="1"/>
</dbReference>
<dbReference type="VEuPathDB" id="TriTrypDB:TcIL3000_8_4240"/>
<name>G0US41_TRYCI</name>